<name>A0A484AND2_DRONA</name>
<evidence type="ECO:0000313" key="2">
    <source>
        <dbReference type="Proteomes" id="UP000295192"/>
    </source>
</evidence>
<evidence type="ECO:0000313" key="1">
    <source>
        <dbReference type="EMBL" id="TDG38359.1"/>
    </source>
</evidence>
<organism evidence="1 2">
    <name type="scientific">Drosophila navojoa</name>
    <name type="common">Fruit fly</name>
    <dbReference type="NCBI Taxonomy" id="7232"/>
    <lineage>
        <taxon>Eukaryota</taxon>
        <taxon>Metazoa</taxon>
        <taxon>Ecdysozoa</taxon>
        <taxon>Arthropoda</taxon>
        <taxon>Hexapoda</taxon>
        <taxon>Insecta</taxon>
        <taxon>Pterygota</taxon>
        <taxon>Neoptera</taxon>
        <taxon>Endopterygota</taxon>
        <taxon>Diptera</taxon>
        <taxon>Brachycera</taxon>
        <taxon>Muscomorpha</taxon>
        <taxon>Ephydroidea</taxon>
        <taxon>Drosophilidae</taxon>
        <taxon>Drosophila</taxon>
    </lineage>
</organism>
<keyword evidence="2" id="KW-1185">Reference proteome</keyword>
<accession>A0A484AND2</accession>
<comment type="caution">
    <text evidence="1">The sequence shown here is derived from an EMBL/GenBank/DDBJ whole genome shotgun (WGS) entry which is preliminary data.</text>
</comment>
<dbReference type="AlphaFoldDB" id="A0A484AND2"/>
<gene>
    <name evidence="1" type="ORF">AWZ03_015219</name>
</gene>
<dbReference type="Proteomes" id="UP000295192">
    <property type="component" value="Unassembled WGS sequence"/>
</dbReference>
<reference evidence="1 2" key="1">
    <citation type="journal article" date="2019" name="J. Hered.">
        <title>An Improved Genome Assembly for Drosophila navojoa, the Basal Species in the mojavensis Cluster.</title>
        <authorList>
            <person name="Vanderlinde T."/>
            <person name="Dupim E.G."/>
            <person name="Nazario-Yepiz N.O."/>
            <person name="Carvalho A.B."/>
        </authorList>
    </citation>
    <scope>NUCLEOTIDE SEQUENCE [LARGE SCALE GENOMIC DNA]</scope>
    <source>
        <strain evidence="1">Navoj_Jal97</strain>
        <tissue evidence="1">Whole organism</tissue>
    </source>
</reference>
<dbReference type="EMBL" id="LSRL02004510">
    <property type="protein sequence ID" value="TDG38359.1"/>
    <property type="molecule type" value="Genomic_DNA"/>
</dbReference>
<feature type="non-terminal residue" evidence="1">
    <location>
        <position position="1"/>
    </location>
</feature>
<sequence>CGLCETSRRVWEAVADGVCKKDFERYTPKTGLRAAGLLPSLTRSGVAPRASGRYTPESQGAKLLNAGRLTTARRELPDPTRSVIRPSWVGAAARVAVDEVEVVARGFLGRESFEF</sequence>
<proteinExistence type="predicted"/>
<protein>
    <submittedName>
        <fullName evidence="1">Uncharacterized protein</fullName>
    </submittedName>
</protein>